<protein>
    <recommendedName>
        <fullName evidence="3">Type I-E CRISPR-associated protein Cse1/CasA</fullName>
    </recommendedName>
</protein>
<accession>A0A1B1YQC4</accession>
<dbReference type="KEGG" id="gbi:PG2T_01375"/>
<dbReference type="NCBIfam" id="TIGR02547">
    <property type="entry name" value="casA_cse1"/>
    <property type="match status" value="1"/>
</dbReference>
<evidence type="ECO:0000313" key="1">
    <source>
        <dbReference type="EMBL" id="ANX02970.1"/>
    </source>
</evidence>
<dbReference type="InParanoid" id="A0A1B1YQC4"/>
<evidence type="ECO:0000313" key="2">
    <source>
        <dbReference type="Proteomes" id="UP000092952"/>
    </source>
</evidence>
<dbReference type="Proteomes" id="UP000092952">
    <property type="component" value="Chromosome"/>
</dbReference>
<dbReference type="RefSeq" id="WP_068802482.1">
    <property type="nucleotide sequence ID" value="NZ_CP014671.1"/>
</dbReference>
<dbReference type="FunCoup" id="A0A1B1YQC4">
    <property type="interactions" value="9"/>
</dbReference>
<dbReference type="EMBL" id="CP014671">
    <property type="protein sequence ID" value="ANX02970.1"/>
    <property type="molecule type" value="Genomic_DNA"/>
</dbReference>
<dbReference type="CDD" id="cd09729">
    <property type="entry name" value="Cse1_I-E"/>
    <property type="match status" value="1"/>
</dbReference>
<dbReference type="InterPro" id="IPR013381">
    <property type="entry name" value="CRISPR-assoc_prot_Cse1"/>
</dbReference>
<dbReference type="STRING" id="1810504.PG2T_01375"/>
<keyword evidence="2" id="KW-1185">Reference proteome</keyword>
<sequence length="538" mass="60077">MNLLEEPWLPVRRADGSRTWIAPTALSDSTLVAFDADRPDFNGALAQFAIGLLQTTAPVETNTKWRELFRRPPTAETLAQWFTPVQTAFDLDGDGPRFMQDRTLRPDEGAVNDVSALLIEAPGEQTLKNNADHFIKRGQADAICLHCTATALLTLQINAPSGGAGHRTGLRGGGPLTTLVACQPPRSLWHDLWLNVREQGAFLDHSGERALTEPHYTFPWLAGITALQTDKGELAPIQVHPAHVFWAMPRRIRLDFEQTESGICPLCGRASDRLVRQYVTKNYGLNYKGAWDHPLSPYYQDKDEWRAMHPQPGGIGYRHWLGWVLGAAMESNKALRRARVVSHVLASGRGVLDGQLRLWAFGYDMDNMKARCWYEASLPLYGLNECDVDAQRRVEEEVRQWLAGASLAAFFLRSAVKDAWFGDEARGDLSVLDASFWSASEADFYRQLRELIEVARLDGDIDHLAVAQAWLARLRRVAVDLFDTQFVGAGAIERQNPRRAAEAYRQLQRNLDGKKIRAALGLPVADKTRSANAAHAQP</sequence>
<dbReference type="OrthoDB" id="5392377at2"/>
<evidence type="ECO:0008006" key="3">
    <source>
        <dbReference type="Google" id="ProtNLM"/>
    </source>
</evidence>
<name>A0A1B1YQC4_9GAMM</name>
<organism evidence="1 2">
    <name type="scientific">Immundisolibacter cernigliae</name>
    <dbReference type="NCBI Taxonomy" id="1810504"/>
    <lineage>
        <taxon>Bacteria</taxon>
        <taxon>Pseudomonadati</taxon>
        <taxon>Pseudomonadota</taxon>
        <taxon>Gammaproteobacteria</taxon>
        <taxon>Immundisolibacterales</taxon>
        <taxon>Immundisolibacteraceae</taxon>
        <taxon>Immundisolibacter</taxon>
    </lineage>
</organism>
<gene>
    <name evidence="1" type="ORF">PG2T_01375</name>
</gene>
<reference evidence="2" key="1">
    <citation type="submission" date="2016-03" db="EMBL/GenBank/DDBJ databases">
        <title>Complete genome sequence of Solimmundus cernigliae, representing a novel lineage of polycyclic aromatic hydrocarbon degraders within the Gammaproteobacteria.</title>
        <authorList>
            <person name="Singleton D.R."/>
            <person name="Dickey A.N."/>
            <person name="Scholl E.H."/>
            <person name="Wright F.A."/>
            <person name="Aitken M.D."/>
        </authorList>
    </citation>
    <scope>NUCLEOTIDE SEQUENCE [LARGE SCALE GENOMIC DNA]</scope>
    <source>
        <strain evidence="2">TR3.2</strain>
    </source>
</reference>
<dbReference type="AlphaFoldDB" id="A0A1B1YQC4"/>
<dbReference type="Pfam" id="PF09481">
    <property type="entry name" value="CRISPR_Cse1"/>
    <property type="match status" value="1"/>
</dbReference>
<proteinExistence type="predicted"/>